<dbReference type="InterPro" id="IPR001787">
    <property type="entry name" value="Ribosomal_bL21"/>
</dbReference>
<comment type="similarity">
    <text evidence="1 4 5">Belongs to the bacterial ribosomal protein bL21 family.</text>
</comment>
<dbReference type="eggNOG" id="COG0261">
    <property type="taxonomic scope" value="Bacteria"/>
</dbReference>
<dbReference type="GO" id="GO:0003735">
    <property type="term" value="F:structural constituent of ribosome"/>
    <property type="evidence" value="ECO:0007669"/>
    <property type="project" value="InterPro"/>
</dbReference>
<dbReference type="STRING" id="1399147.P618_200257"/>
<protein>
    <recommendedName>
        <fullName evidence="4">Large ribosomal subunit protein bL21</fullName>
    </recommendedName>
</protein>
<dbReference type="AlphaFoldDB" id="W6TF20"/>
<dbReference type="GO" id="GO:0006412">
    <property type="term" value="P:translation"/>
    <property type="evidence" value="ECO:0007669"/>
    <property type="project" value="UniProtKB-UniRule"/>
</dbReference>
<sequence length="95" mass="10988">MYTVLKTGGKQYRVEQGRFLDVERLPCSVGDVLNLDGWSIQLEGAVLPAKILAVSLGEIKSKKVLIFKKKRRHNYRRKRGHRQVLTRVRIESIEI</sequence>
<dbReference type="PANTHER" id="PTHR21349:SF0">
    <property type="entry name" value="LARGE RIBOSOMAL SUBUNIT PROTEIN BL21M"/>
    <property type="match status" value="1"/>
</dbReference>
<dbReference type="PANTHER" id="PTHR21349">
    <property type="entry name" value="50S RIBOSOMAL PROTEIN L21"/>
    <property type="match status" value="1"/>
</dbReference>
<accession>W6TF20</accession>
<reference evidence="6 7" key="1">
    <citation type="journal article" date="2014" name="FEMS Microbiol. Lett.">
        <title>Draft genome sequences of three Holospora species (Holospora obtusa, Holospora undulata, and Holospora elegans), endonuclear symbiotic bacteria of the ciliate Paramecium caudatum.</title>
        <authorList>
            <person name="Dohra H."/>
            <person name="Tanaka K."/>
            <person name="Suzuki T."/>
            <person name="Fujishima M."/>
            <person name="Suzuki H."/>
        </authorList>
    </citation>
    <scope>NUCLEOTIDE SEQUENCE [LARGE SCALE GENOMIC DNA]</scope>
    <source>
        <strain evidence="6 7">F1</strain>
    </source>
</reference>
<comment type="subunit">
    <text evidence="4">Part of the 50S ribosomal subunit. Contacts protein L20.</text>
</comment>
<organism evidence="6 7">
    <name type="scientific">Holospora obtusa F1</name>
    <dbReference type="NCBI Taxonomy" id="1399147"/>
    <lineage>
        <taxon>Bacteria</taxon>
        <taxon>Pseudomonadati</taxon>
        <taxon>Pseudomonadota</taxon>
        <taxon>Alphaproteobacteria</taxon>
        <taxon>Holosporales</taxon>
        <taxon>Holosporaceae</taxon>
        <taxon>Holospora</taxon>
    </lineage>
</organism>
<evidence type="ECO:0000256" key="5">
    <source>
        <dbReference type="RuleBase" id="RU000562"/>
    </source>
</evidence>
<dbReference type="InterPro" id="IPR036164">
    <property type="entry name" value="bL21-like_sf"/>
</dbReference>
<dbReference type="InterPro" id="IPR028909">
    <property type="entry name" value="bL21-like"/>
</dbReference>
<evidence type="ECO:0000256" key="4">
    <source>
        <dbReference type="HAMAP-Rule" id="MF_01363"/>
    </source>
</evidence>
<evidence type="ECO:0000313" key="7">
    <source>
        <dbReference type="Proteomes" id="UP000019112"/>
    </source>
</evidence>
<evidence type="ECO:0000313" key="6">
    <source>
        <dbReference type="EMBL" id="ETZ07539.1"/>
    </source>
</evidence>
<keyword evidence="2 4" id="KW-0689">Ribosomal protein</keyword>
<keyword evidence="3 4" id="KW-0687">Ribonucleoprotein</keyword>
<comment type="function">
    <text evidence="4 5">This protein binds to 23S rRNA in the presence of protein L20.</text>
</comment>
<proteinExistence type="inferred from homology"/>
<keyword evidence="7" id="KW-1185">Reference proteome</keyword>
<dbReference type="GO" id="GO:0005737">
    <property type="term" value="C:cytoplasm"/>
    <property type="evidence" value="ECO:0007669"/>
    <property type="project" value="UniProtKB-ARBA"/>
</dbReference>
<keyword evidence="4 5" id="KW-0694">RNA-binding</keyword>
<gene>
    <name evidence="4" type="primary">rplU</name>
    <name evidence="6" type="ORF">P618_200257</name>
</gene>
<evidence type="ECO:0000256" key="1">
    <source>
        <dbReference type="ARBA" id="ARBA00008563"/>
    </source>
</evidence>
<name>W6TF20_HOLOB</name>
<evidence type="ECO:0000256" key="2">
    <source>
        <dbReference type="ARBA" id="ARBA00022980"/>
    </source>
</evidence>
<evidence type="ECO:0000256" key="3">
    <source>
        <dbReference type="ARBA" id="ARBA00023274"/>
    </source>
</evidence>
<dbReference type="Pfam" id="PF00829">
    <property type="entry name" value="Ribosomal_L21p"/>
    <property type="match status" value="1"/>
</dbReference>
<dbReference type="EMBL" id="AWTR02000034">
    <property type="protein sequence ID" value="ETZ07539.1"/>
    <property type="molecule type" value="Genomic_DNA"/>
</dbReference>
<dbReference type="NCBIfam" id="TIGR00061">
    <property type="entry name" value="L21"/>
    <property type="match status" value="1"/>
</dbReference>
<dbReference type="SUPFAM" id="SSF141091">
    <property type="entry name" value="L21p-like"/>
    <property type="match status" value="1"/>
</dbReference>
<dbReference type="GO" id="GO:1990904">
    <property type="term" value="C:ribonucleoprotein complex"/>
    <property type="evidence" value="ECO:0007669"/>
    <property type="project" value="UniProtKB-KW"/>
</dbReference>
<dbReference type="OrthoDB" id="9813334at2"/>
<keyword evidence="4 5" id="KW-0699">rRNA-binding</keyword>
<dbReference type="HAMAP" id="MF_01363">
    <property type="entry name" value="Ribosomal_bL21"/>
    <property type="match status" value="1"/>
</dbReference>
<dbReference type="GO" id="GO:0019843">
    <property type="term" value="F:rRNA binding"/>
    <property type="evidence" value="ECO:0007669"/>
    <property type="project" value="UniProtKB-UniRule"/>
</dbReference>
<dbReference type="GO" id="GO:0005840">
    <property type="term" value="C:ribosome"/>
    <property type="evidence" value="ECO:0007669"/>
    <property type="project" value="UniProtKB-KW"/>
</dbReference>
<dbReference type="RefSeq" id="WP_021826841.1">
    <property type="nucleotide sequence ID" value="NZ_AWTR02000034.1"/>
</dbReference>
<comment type="caution">
    <text evidence="6">The sequence shown here is derived from an EMBL/GenBank/DDBJ whole genome shotgun (WGS) entry which is preliminary data.</text>
</comment>
<dbReference type="Proteomes" id="UP000019112">
    <property type="component" value="Unassembled WGS sequence"/>
</dbReference>